<reference evidence="2" key="1">
    <citation type="submission" date="2022-10" db="EMBL/GenBank/DDBJ databases">
        <title>Culturing micro-colonial fungi from biological soil crusts in the Mojave desert and describing Neophaeococcomyces mojavensis, and introducing the new genera and species Taxawa tesnikishii.</title>
        <authorList>
            <person name="Kurbessoian T."/>
            <person name="Stajich J.E."/>
        </authorList>
    </citation>
    <scope>NUCLEOTIDE SEQUENCE</scope>
    <source>
        <strain evidence="2">TK_41</strain>
    </source>
</reference>
<sequence>MKPGSNNANTNSLSPPSTASPAGVTKTTPPGRNLNEPVPATPASHVVSERQNVMVLDRHVVDAFTLAHRAFMVMGKDGGSENGRAFVLTRNSRTAEDLTATSRRLARYESLLNEILPMVSSEVRVLIEDARDNVSRPGVPLLHNLDPNIVPGHRWFEQWLRNGRDRAESSSADFAQE</sequence>
<evidence type="ECO:0000313" key="3">
    <source>
        <dbReference type="Proteomes" id="UP001172673"/>
    </source>
</evidence>
<protein>
    <submittedName>
        <fullName evidence="2">Uncharacterized protein</fullName>
    </submittedName>
</protein>
<evidence type="ECO:0000256" key="1">
    <source>
        <dbReference type="SAM" id="MobiDB-lite"/>
    </source>
</evidence>
<gene>
    <name evidence="2" type="ORF">H2200_011591</name>
</gene>
<name>A0AA38WZN2_9EURO</name>
<organism evidence="2 3">
    <name type="scientific">Cladophialophora chaetospira</name>
    <dbReference type="NCBI Taxonomy" id="386627"/>
    <lineage>
        <taxon>Eukaryota</taxon>
        <taxon>Fungi</taxon>
        <taxon>Dikarya</taxon>
        <taxon>Ascomycota</taxon>
        <taxon>Pezizomycotina</taxon>
        <taxon>Eurotiomycetes</taxon>
        <taxon>Chaetothyriomycetidae</taxon>
        <taxon>Chaetothyriales</taxon>
        <taxon>Herpotrichiellaceae</taxon>
        <taxon>Cladophialophora</taxon>
    </lineage>
</organism>
<accession>A0AA38WZN2</accession>
<dbReference type="Proteomes" id="UP001172673">
    <property type="component" value="Unassembled WGS sequence"/>
</dbReference>
<feature type="region of interest" description="Disordered" evidence="1">
    <location>
        <begin position="1"/>
        <end position="45"/>
    </location>
</feature>
<comment type="caution">
    <text evidence="2">The sequence shown here is derived from an EMBL/GenBank/DDBJ whole genome shotgun (WGS) entry which is preliminary data.</text>
</comment>
<evidence type="ECO:0000313" key="2">
    <source>
        <dbReference type="EMBL" id="KAJ9604068.1"/>
    </source>
</evidence>
<proteinExistence type="predicted"/>
<dbReference type="AlphaFoldDB" id="A0AA38WZN2"/>
<keyword evidence="3" id="KW-1185">Reference proteome</keyword>
<feature type="compositionally biased region" description="Polar residues" evidence="1">
    <location>
        <begin position="1"/>
        <end position="30"/>
    </location>
</feature>
<dbReference type="EMBL" id="JAPDRK010000020">
    <property type="protein sequence ID" value="KAJ9604068.1"/>
    <property type="molecule type" value="Genomic_DNA"/>
</dbReference>